<protein>
    <submittedName>
        <fullName evidence="6">Arylsulfatase</fullName>
    </submittedName>
</protein>
<dbReference type="Pfam" id="PF00884">
    <property type="entry name" value="Sulfatase"/>
    <property type="match status" value="1"/>
</dbReference>
<keyword evidence="4" id="KW-0106">Calcium</keyword>
<dbReference type="InterPro" id="IPR050738">
    <property type="entry name" value="Sulfatase"/>
</dbReference>
<proteinExistence type="inferred from homology"/>
<evidence type="ECO:0000313" key="7">
    <source>
        <dbReference type="Proteomes" id="UP001065174"/>
    </source>
</evidence>
<evidence type="ECO:0000256" key="3">
    <source>
        <dbReference type="ARBA" id="ARBA00022801"/>
    </source>
</evidence>
<dbReference type="SUPFAM" id="SSF53649">
    <property type="entry name" value="Alkaline phosphatase-like"/>
    <property type="match status" value="1"/>
</dbReference>
<keyword evidence="3" id="KW-0378">Hydrolase</keyword>
<dbReference type="EMBL" id="CP106679">
    <property type="protein sequence ID" value="UXP32610.1"/>
    <property type="molecule type" value="Genomic_DNA"/>
</dbReference>
<dbReference type="Gene3D" id="3.30.1120.10">
    <property type="match status" value="1"/>
</dbReference>
<dbReference type="PANTHER" id="PTHR42693">
    <property type="entry name" value="ARYLSULFATASE FAMILY MEMBER"/>
    <property type="match status" value="1"/>
</dbReference>
<dbReference type="InterPro" id="IPR024607">
    <property type="entry name" value="Sulfatase_CS"/>
</dbReference>
<evidence type="ECO:0000256" key="1">
    <source>
        <dbReference type="ARBA" id="ARBA00008779"/>
    </source>
</evidence>
<dbReference type="RefSeq" id="WP_262310045.1">
    <property type="nucleotide sequence ID" value="NZ_CP106679.1"/>
</dbReference>
<accession>A0ABY6CWI7</accession>
<evidence type="ECO:0000313" key="6">
    <source>
        <dbReference type="EMBL" id="UXP32610.1"/>
    </source>
</evidence>
<dbReference type="Proteomes" id="UP001065174">
    <property type="component" value="Chromosome"/>
</dbReference>
<keyword evidence="7" id="KW-1185">Reference proteome</keyword>
<name>A0ABY6CWI7_9BACT</name>
<keyword evidence="2" id="KW-0479">Metal-binding</keyword>
<dbReference type="CDD" id="cd16146">
    <property type="entry name" value="ARS_like"/>
    <property type="match status" value="1"/>
</dbReference>
<dbReference type="PROSITE" id="PS00523">
    <property type="entry name" value="SULFATASE_1"/>
    <property type="match status" value="1"/>
</dbReference>
<evidence type="ECO:0000259" key="5">
    <source>
        <dbReference type="Pfam" id="PF00884"/>
    </source>
</evidence>
<dbReference type="PROSITE" id="PS51257">
    <property type="entry name" value="PROKAR_LIPOPROTEIN"/>
    <property type="match status" value="1"/>
</dbReference>
<dbReference type="PANTHER" id="PTHR42693:SF53">
    <property type="entry name" value="ENDO-4-O-SULFATASE"/>
    <property type="match status" value="1"/>
</dbReference>
<comment type="similarity">
    <text evidence="1">Belongs to the sulfatase family.</text>
</comment>
<reference evidence="6" key="1">
    <citation type="submission" date="2022-09" db="EMBL/GenBank/DDBJ databases">
        <title>Comparative genomics and taxonomic characterization of three novel marine species of genus Reichenbachiella exhibiting antioxidant and polysaccharide degradation activities.</title>
        <authorList>
            <person name="Muhammad N."/>
            <person name="Lee Y.-J."/>
            <person name="Ko J."/>
            <person name="Kim S.-G."/>
        </authorList>
    </citation>
    <scope>NUCLEOTIDE SEQUENCE</scope>
    <source>
        <strain evidence="6">BKB1-1</strain>
    </source>
</reference>
<dbReference type="InterPro" id="IPR000917">
    <property type="entry name" value="Sulfatase_N"/>
</dbReference>
<feature type="domain" description="Sulfatase N-terminal" evidence="5">
    <location>
        <begin position="34"/>
        <end position="353"/>
    </location>
</feature>
<gene>
    <name evidence="6" type="ORF">N6H18_01325</name>
</gene>
<evidence type="ECO:0000256" key="2">
    <source>
        <dbReference type="ARBA" id="ARBA00022723"/>
    </source>
</evidence>
<dbReference type="InterPro" id="IPR017850">
    <property type="entry name" value="Alkaline_phosphatase_core_sf"/>
</dbReference>
<organism evidence="6 7">
    <name type="scientific">Reichenbachiella agarivorans</name>
    <dbReference type="NCBI Taxonomy" id="2979464"/>
    <lineage>
        <taxon>Bacteria</taxon>
        <taxon>Pseudomonadati</taxon>
        <taxon>Bacteroidota</taxon>
        <taxon>Cytophagia</taxon>
        <taxon>Cytophagales</taxon>
        <taxon>Reichenbachiellaceae</taxon>
        <taxon>Reichenbachiella</taxon>
    </lineage>
</organism>
<dbReference type="Gene3D" id="3.40.720.10">
    <property type="entry name" value="Alkaline Phosphatase, subunit A"/>
    <property type="match status" value="1"/>
</dbReference>
<sequence>MKRLIRITEIALSVLILMSCAAEKKRTAEQIKKPNVILILVDDQGYGDIAALGNPIIQTPNIDQLHAQSVRFTDYHVNPTCAPSRAALLTGHHANRAGVWHTVNGRSLLLERETTVAQIMKNNGYATGIFGKWHQGDNYPFRPQDKGFDEVLTHGGGGIEQTMDYWDNDYFNDTYIHNGKLERFEGYCTDIWFAEATKFIDANKDRPFFCYLPTNAAHSPYFVENKYLDPYQEYEDNDSIPMAAFYGMIANVDENIGKLVDYLKTSGIMDNTILIFTTDNGTAQGAKVEGHRLDGFVKKGYNAGMRGIKASKYEGGHRVPLFIHWKDGGVTVGKDINELTAHYDILPTLVEMARLEVPEHIKFDGQSLVPLIHGDNGDFKDRIVITNSQRTEVPQPWLRTSLMQDKWRLIDGVELYNLETDPEQRTNIAEKYPEKVAEYKAYYDKWWAEISPSYKDQPYIYIGHESENPTKLYCHDWHTQHESPWHQRHIRSGYIDNGYWLIKVAKSGQYKLRLRRWPVETHLALNASAAIRPALPATSVGESKPGKALDIRQARVKVQDYEESAAVDGTMEYVEFTVDLKAGDTKLQTWFTLDDETELGAYFVEVEKI</sequence>
<evidence type="ECO:0000256" key="4">
    <source>
        <dbReference type="ARBA" id="ARBA00022837"/>
    </source>
</evidence>